<dbReference type="Pfam" id="PF10531">
    <property type="entry name" value="SLBB"/>
    <property type="match status" value="1"/>
</dbReference>
<dbReference type="GO" id="GO:0051539">
    <property type="term" value="F:4 iron, 4 sulfur cluster binding"/>
    <property type="evidence" value="ECO:0007669"/>
    <property type="project" value="UniProtKB-KW"/>
</dbReference>
<organism evidence="11 12">
    <name type="scientific">Candidatus Competibacter denitrificans Run_A_D11</name>
    <dbReference type="NCBI Taxonomy" id="1400863"/>
    <lineage>
        <taxon>Bacteria</taxon>
        <taxon>Pseudomonadati</taxon>
        <taxon>Pseudomonadota</taxon>
        <taxon>Gammaproteobacteria</taxon>
        <taxon>Candidatus Competibacteraceae</taxon>
        <taxon>Candidatus Competibacter</taxon>
    </lineage>
</organism>
<evidence type="ECO:0000256" key="9">
    <source>
        <dbReference type="SAM" id="MobiDB-lite"/>
    </source>
</evidence>
<dbReference type="GO" id="GO:0022900">
    <property type="term" value="P:electron transport chain"/>
    <property type="evidence" value="ECO:0007669"/>
    <property type="project" value="UniProtKB-UniRule"/>
</dbReference>
<keyword evidence="8" id="KW-0997">Cell inner membrane</keyword>
<feature type="binding site" evidence="8">
    <location>
        <position position="416"/>
    </location>
    <ligand>
        <name>[4Fe-4S] cluster</name>
        <dbReference type="ChEBI" id="CHEBI:49883"/>
        <label>1</label>
    </ligand>
</feature>
<evidence type="ECO:0000256" key="1">
    <source>
        <dbReference type="ARBA" id="ARBA00022448"/>
    </source>
</evidence>
<dbReference type="InterPro" id="IPR037225">
    <property type="entry name" value="Nuo51_FMN-bd_sf"/>
</dbReference>
<dbReference type="HAMAP" id="MF_00461">
    <property type="entry name" value="RsxC_RnfC"/>
    <property type="match status" value="1"/>
</dbReference>
<keyword evidence="8" id="KW-1278">Translocase</keyword>
<keyword evidence="7 8" id="KW-0411">Iron-sulfur</keyword>
<keyword evidence="5 8" id="KW-0249">Electron transport</keyword>
<dbReference type="Gene3D" id="3.40.50.11540">
    <property type="entry name" value="NADH-ubiquinone oxidoreductase 51kDa subunit"/>
    <property type="match status" value="1"/>
</dbReference>
<dbReference type="InterPro" id="IPR019554">
    <property type="entry name" value="Soluble_ligand-bd"/>
</dbReference>
<evidence type="ECO:0000256" key="8">
    <source>
        <dbReference type="HAMAP-Rule" id="MF_00461"/>
    </source>
</evidence>
<dbReference type="Gene3D" id="3.10.20.600">
    <property type="match status" value="1"/>
</dbReference>
<keyword evidence="4 8" id="KW-0677">Repeat</keyword>
<proteinExistence type="inferred from homology"/>
<reference evidence="11" key="1">
    <citation type="submission" date="2013-07" db="EMBL/GenBank/DDBJ databases">
        <authorList>
            <person name="McIlroy S."/>
        </authorList>
    </citation>
    <scope>NUCLEOTIDE SEQUENCE [LARGE SCALE GENOMIC DNA]</scope>
    <source>
        <strain evidence="11">Run_A_D11</strain>
    </source>
</reference>
<dbReference type="Gene3D" id="3.30.70.20">
    <property type="match status" value="1"/>
</dbReference>
<dbReference type="Pfam" id="PF13375">
    <property type="entry name" value="RnfC_N"/>
    <property type="match status" value="1"/>
</dbReference>
<keyword evidence="3 8" id="KW-0479">Metal-binding</keyword>
<keyword evidence="6 8" id="KW-0408">Iron</keyword>
<reference evidence="11" key="2">
    <citation type="submission" date="2014-03" db="EMBL/GenBank/DDBJ databases">
        <title>Candidatus Competibacter-lineage genomes retrieved from metagenomes reveal functional metabolic diversity.</title>
        <authorList>
            <person name="McIlroy S.J."/>
            <person name="Albertsen M."/>
            <person name="Andresen E.K."/>
            <person name="Saunders A.M."/>
            <person name="Kristiansen R."/>
            <person name="Stokholm-Bjerregaard M."/>
            <person name="Nielsen K.L."/>
            <person name="Nielsen P.H."/>
        </authorList>
    </citation>
    <scope>NUCLEOTIDE SEQUENCE</scope>
    <source>
        <strain evidence="11">Run_A_D11</strain>
    </source>
</reference>
<comment type="subcellular location">
    <subcellularLocation>
        <location evidence="8">Cell inner membrane</location>
        <topology evidence="8">Peripheral membrane protein</topology>
    </subcellularLocation>
</comment>
<protein>
    <recommendedName>
        <fullName evidence="8">Ion-translocating oxidoreductase complex subunit C</fullName>
        <ecNumber evidence="8">7.-.-.-</ecNumber>
    </recommendedName>
    <alternativeName>
        <fullName evidence="8">Rnf electron transport complex subunit C</fullName>
    </alternativeName>
</protein>
<sequence>MRLFPFHGGLKTVRHKTESNRQAIRAAALPKRLIVPLRQHVGAIAKPLVKTGDPVLKGQRIGQPDGYVSAAVHAPTSGVVIAVDQQPVPHPSGMTDWCVSIEVDGEERWIERCPVDYQHLHPSDLRNVVRNAGVVGLGGAVFPSAVKMNLSGHCERLEHLILNGAECEPWMTCDDRLMRERAPEIVAGIHILAHLLAPREVLIGIEDDKPEAIAAMAAACAGTGYEVRPVPTRYPSGGVKQLTKLLTNKEAPTDGRSTDIGVQCFNVATAYTLHRAIHHGEPVISRIVTVTGHVKQPQNLEVLLGTPFAELIAESGGYQDGVQRLIMGGPLMGFALHDDRVPVTKATNCILAAGAEDLALEQPAMPCIRCGACMDVCPADLLPQQLYWHARAKEFDKAQDYHLFSCIECGCCSYVCPSRIPLVQYYRYAKNEIWAQEKEKQKAELARQRHQARLERLEREKQEREAKLRQKAPPRSDAAAEKPTPTASIAHAKEAASSAADSPTEAIARDA</sequence>
<dbReference type="OrthoDB" id="9767754at2"/>
<dbReference type="InterPro" id="IPR017900">
    <property type="entry name" value="4Fe4S_Fe_S_CS"/>
</dbReference>
<keyword evidence="8" id="KW-0472">Membrane</keyword>
<feature type="binding site" evidence="8">
    <location>
        <position position="370"/>
    </location>
    <ligand>
        <name>[4Fe-4S] cluster</name>
        <dbReference type="ChEBI" id="CHEBI:49883"/>
        <label>1</label>
    </ligand>
</feature>
<dbReference type="RefSeq" id="WP_048670450.1">
    <property type="nucleotide sequence ID" value="NZ_CBTJ020000020.1"/>
</dbReference>
<evidence type="ECO:0000313" key="11">
    <source>
        <dbReference type="EMBL" id="CDI01340.1"/>
    </source>
</evidence>
<dbReference type="PROSITE" id="PS00198">
    <property type="entry name" value="4FE4S_FER_1"/>
    <property type="match status" value="1"/>
</dbReference>
<dbReference type="SUPFAM" id="SSF46548">
    <property type="entry name" value="alpha-helical ferredoxin"/>
    <property type="match status" value="1"/>
</dbReference>
<name>W6M6I4_9GAMM</name>
<gene>
    <name evidence="8" type="primary">rnfC</name>
    <name evidence="11" type="ORF">BN873_150128</name>
</gene>
<evidence type="ECO:0000313" key="12">
    <source>
        <dbReference type="Proteomes" id="UP000035760"/>
    </source>
</evidence>
<keyword evidence="12" id="KW-1185">Reference proteome</keyword>
<dbReference type="AlphaFoldDB" id="W6M6I4"/>
<dbReference type="STRING" id="1400863.BN873_150128"/>
<dbReference type="PANTHER" id="PTHR43034">
    <property type="entry name" value="ION-TRANSLOCATING OXIDOREDUCTASE COMPLEX SUBUNIT C"/>
    <property type="match status" value="1"/>
</dbReference>
<dbReference type="NCBIfam" id="TIGR01945">
    <property type="entry name" value="rnfC"/>
    <property type="match status" value="1"/>
</dbReference>
<keyword evidence="2 8" id="KW-0004">4Fe-4S</keyword>
<feature type="binding site" evidence="8">
    <location>
        <position position="409"/>
    </location>
    <ligand>
        <name>[4Fe-4S] cluster</name>
        <dbReference type="ChEBI" id="CHEBI:49883"/>
        <label>2</label>
    </ligand>
</feature>
<feature type="binding site" evidence="8">
    <location>
        <position position="377"/>
    </location>
    <ligand>
        <name>[4Fe-4S] cluster</name>
        <dbReference type="ChEBI" id="CHEBI:49883"/>
        <label>2</label>
    </ligand>
</feature>
<evidence type="ECO:0000256" key="5">
    <source>
        <dbReference type="ARBA" id="ARBA00022982"/>
    </source>
</evidence>
<feature type="compositionally biased region" description="Basic and acidic residues" evidence="9">
    <location>
        <begin position="455"/>
        <end position="468"/>
    </location>
</feature>
<feature type="compositionally biased region" description="Low complexity" evidence="9">
    <location>
        <begin position="487"/>
        <end position="502"/>
    </location>
</feature>
<dbReference type="Pfam" id="PF01512">
    <property type="entry name" value="Complex1_51K"/>
    <property type="match status" value="1"/>
</dbReference>
<feature type="binding site" evidence="8">
    <location>
        <position position="406"/>
    </location>
    <ligand>
        <name>[4Fe-4S] cluster</name>
        <dbReference type="ChEBI" id="CHEBI:49883"/>
        <label>2</label>
    </ligand>
</feature>
<comment type="cofactor">
    <cofactor evidence="8">
        <name>[4Fe-4S] cluster</name>
        <dbReference type="ChEBI" id="CHEBI:49883"/>
    </cofactor>
    <text evidence="8">Binds 2 [4Fe-4S] clusters per subunit.</text>
</comment>
<dbReference type="GO" id="GO:0005886">
    <property type="term" value="C:plasma membrane"/>
    <property type="evidence" value="ECO:0007669"/>
    <property type="project" value="UniProtKB-SubCell"/>
</dbReference>
<feature type="binding site" evidence="8">
    <location>
        <position position="412"/>
    </location>
    <ligand>
        <name>[4Fe-4S] cluster</name>
        <dbReference type="ChEBI" id="CHEBI:49883"/>
        <label>2</label>
    </ligand>
</feature>
<evidence type="ECO:0000256" key="4">
    <source>
        <dbReference type="ARBA" id="ARBA00022737"/>
    </source>
</evidence>
<dbReference type="EMBL" id="CBTJ020000020">
    <property type="protein sequence ID" value="CDI01340.1"/>
    <property type="molecule type" value="Genomic_DNA"/>
</dbReference>
<evidence type="ECO:0000256" key="2">
    <source>
        <dbReference type="ARBA" id="ARBA00022485"/>
    </source>
</evidence>
<feature type="domain" description="4Fe-4S ferredoxin-type" evidence="10">
    <location>
        <begin position="356"/>
        <end position="387"/>
    </location>
</feature>
<accession>W6M6I4</accession>
<feature type="domain" description="4Fe-4S ferredoxin-type" evidence="10">
    <location>
        <begin position="397"/>
        <end position="426"/>
    </location>
</feature>
<keyword evidence="1 8" id="KW-0813">Transport</keyword>
<dbReference type="SUPFAM" id="SSF142019">
    <property type="entry name" value="Nqo1 FMN-binding domain-like"/>
    <property type="match status" value="1"/>
</dbReference>
<dbReference type="InterPro" id="IPR026902">
    <property type="entry name" value="RnfC_N"/>
</dbReference>
<comment type="caution">
    <text evidence="11">The sequence shown here is derived from an EMBL/GenBank/DDBJ whole genome shotgun (WGS) entry which is preliminary data.</text>
</comment>
<comment type="similarity">
    <text evidence="8">Belongs to the 4Fe4S bacterial-type ferredoxin family. RnfC subfamily.</text>
</comment>
<dbReference type="Pfam" id="PF12838">
    <property type="entry name" value="Fer4_7"/>
    <property type="match status" value="1"/>
</dbReference>
<feature type="binding site" evidence="8">
    <location>
        <position position="373"/>
    </location>
    <ligand>
        <name>[4Fe-4S] cluster</name>
        <dbReference type="ChEBI" id="CHEBI:49883"/>
        <label>1</label>
    </ligand>
</feature>
<evidence type="ECO:0000259" key="10">
    <source>
        <dbReference type="PROSITE" id="PS51379"/>
    </source>
</evidence>
<dbReference type="Proteomes" id="UP000035760">
    <property type="component" value="Unassembled WGS sequence"/>
</dbReference>
<evidence type="ECO:0000256" key="3">
    <source>
        <dbReference type="ARBA" id="ARBA00022723"/>
    </source>
</evidence>
<evidence type="ECO:0000256" key="7">
    <source>
        <dbReference type="ARBA" id="ARBA00023014"/>
    </source>
</evidence>
<dbReference type="NCBIfam" id="NF003454">
    <property type="entry name" value="PRK05035.1"/>
    <property type="match status" value="1"/>
</dbReference>
<dbReference type="InterPro" id="IPR017896">
    <property type="entry name" value="4Fe4S_Fe-S-bd"/>
</dbReference>
<dbReference type="EC" id="7.-.-.-" evidence="8"/>
<comment type="subunit">
    <text evidence="8">The complex is composed of six subunits: RnfA, RnfB, RnfC, RnfD, RnfE and RnfG.</text>
</comment>
<feature type="binding site" evidence="8">
    <location>
        <position position="367"/>
    </location>
    <ligand>
        <name>[4Fe-4S] cluster</name>
        <dbReference type="ChEBI" id="CHEBI:49883"/>
        <label>1</label>
    </ligand>
</feature>
<keyword evidence="8" id="KW-1003">Cell membrane</keyword>
<comment type="function">
    <text evidence="8">Part of a membrane-bound complex that couples electron transfer with translocation of ions across the membrane.</text>
</comment>
<dbReference type="PANTHER" id="PTHR43034:SF2">
    <property type="entry name" value="ION-TRANSLOCATING OXIDOREDUCTASE COMPLEX SUBUNIT C"/>
    <property type="match status" value="1"/>
</dbReference>
<evidence type="ECO:0000256" key="6">
    <source>
        <dbReference type="ARBA" id="ARBA00023004"/>
    </source>
</evidence>
<dbReference type="InterPro" id="IPR011538">
    <property type="entry name" value="Nuo51_FMN-bd"/>
</dbReference>
<dbReference type="GO" id="GO:0046872">
    <property type="term" value="F:metal ion binding"/>
    <property type="evidence" value="ECO:0007669"/>
    <property type="project" value="UniProtKB-KW"/>
</dbReference>
<dbReference type="FunFam" id="3.30.70.20:FF:000044">
    <property type="entry name" value="Ion-translocating oxidoreductase complex subunit C"/>
    <property type="match status" value="1"/>
</dbReference>
<dbReference type="GO" id="GO:0009055">
    <property type="term" value="F:electron transfer activity"/>
    <property type="evidence" value="ECO:0007669"/>
    <property type="project" value="InterPro"/>
</dbReference>
<dbReference type="InterPro" id="IPR010208">
    <property type="entry name" value="Ion_transpt_RnfC/RsxC"/>
</dbReference>
<dbReference type="PROSITE" id="PS51379">
    <property type="entry name" value="4FE4S_FER_2"/>
    <property type="match status" value="2"/>
</dbReference>
<feature type="region of interest" description="Disordered" evidence="9">
    <location>
        <begin position="455"/>
        <end position="511"/>
    </location>
</feature>